<evidence type="ECO:0000256" key="1">
    <source>
        <dbReference type="SAM" id="MobiDB-lite"/>
    </source>
</evidence>
<feature type="compositionally biased region" description="Low complexity" evidence="1">
    <location>
        <begin position="11"/>
        <end position="41"/>
    </location>
</feature>
<sequence length="376" mass="42204">MSKKTKLLDGSWSECSPSSASYSSPTFSLPESLSSSSSVSDFSVDQTLSSGKTMEVISHRNSDYGDERFLGLPFEIWTQIFRYAGFICPCPIDLVTVNHRPAGSSAGKRGHGNSSHAMMRALSTDIVTCALHRSSFEASCVHNSFLPMLAVSSQARQFTRKAIFQESLLVFTLRTVEDLMGLKQTLRGFVRMAPLEHSLKRIQVVLESHDRRRLKATHQKRTAINHYKAFCDYVRDNLQGTLKDYVFKCRVGDETVASELVGKMRNNFQMLNSCAFRFEYSGPGSILGIARDAAVKTIMCNEHTAQPFRFMGLPNEIKEMILKEVLVGRWDPIGRNSITMLCGLLSSFRQCLLLSLYGVVFNLMYLLHFTSPDILD</sequence>
<evidence type="ECO:0000313" key="3">
    <source>
        <dbReference type="Proteomes" id="UP000054383"/>
    </source>
</evidence>
<protein>
    <submittedName>
        <fullName evidence="2">Uncharacterized protein</fullName>
    </submittedName>
</protein>
<dbReference type="Proteomes" id="UP000054383">
    <property type="component" value="Unassembled WGS sequence"/>
</dbReference>
<evidence type="ECO:0000313" key="2">
    <source>
        <dbReference type="EMBL" id="CRG86050.1"/>
    </source>
</evidence>
<gene>
    <name evidence="2" type="ORF">PISL3812_03053</name>
</gene>
<dbReference type="OrthoDB" id="2099276at2759"/>
<feature type="region of interest" description="Disordered" evidence="1">
    <location>
        <begin position="1"/>
        <end position="41"/>
    </location>
</feature>
<name>A0A0U1LTY3_TALIS</name>
<dbReference type="EMBL" id="CVMT01000002">
    <property type="protein sequence ID" value="CRG86050.1"/>
    <property type="molecule type" value="Genomic_DNA"/>
</dbReference>
<dbReference type="AlphaFoldDB" id="A0A0U1LTY3"/>
<proteinExistence type="predicted"/>
<keyword evidence="3" id="KW-1185">Reference proteome</keyword>
<reference evidence="2 3" key="1">
    <citation type="submission" date="2015-04" db="EMBL/GenBank/DDBJ databases">
        <authorList>
            <person name="Syromyatnikov M.Y."/>
            <person name="Popov V.N."/>
        </authorList>
    </citation>
    <scope>NUCLEOTIDE SEQUENCE [LARGE SCALE GENOMIC DNA]</scope>
    <source>
        <strain evidence="2">WF-38-12</strain>
    </source>
</reference>
<accession>A0A0U1LTY3</accession>
<organism evidence="2 3">
    <name type="scientific">Talaromyces islandicus</name>
    <name type="common">Penicillium islandicum</name>
    <dbReference type="NCBI Taxonomy" id="28573"/>
    <lineage>
        <taxon>Eukaryota</taxon>
        <taxon>Fungi</taxon>
        <taxon>Dikarya</taxon>
        <taxon>Ascomycota</taxon>
        <taxon>Pezizomycotina</taxon>
        <taxon>Eurotiomycetes</taxon>
        <taxon>Eurotiomycetidae</taxon>
        <taxon>Eurotiales</taxon>
        <taxon>Trichocomaceae</taxon>
        <taxon>Talaromyces</taxon>
        <taxon>Talaromyces sect. Islandici</taxon>
    </lineage>
</organism>